<dbReference type="SUPFAM" id="SSF46689">
    <property type="entry name" value="Homeodomain-like"/>
    <property type="match status" value="1"/>
</dbReference>
<evidence type="ECO:0000259" key="4">
    <source>
        <dbReference type="PROSITE" id="PS50977"/>
    </source>
</evidence>
<gene>
    <name evidence="5" type="ORF">ACFSYH_13615</name>
</gene>
<name>A0ABW5XIN9_9MICO</name>
<reference evidence="6" key="1">
    <citation type="journal article" date="2019" name="Int. J. Syst. Evol. Microbiol.">
        <title>The Global Catalogue of Microorganisms (GCM) 10K type strain sequencing project: providing services to taxonomists for standard genome sequencing and annotation.</title>
        <authorList>
            <consortium name="The Broad Institute Genomics Platform"/>
            <consortium name="The Broad Institute Genome Sequencing Center for Infectious Disease"/>
            <person name="Wu L."/>
            <person name="Ma J."/>
        </authorList>
    </citation>
    <scope>NUCLEOTIDE SEQUENCE [LARGE SCALE GENOMIC DNA]</scope>
    <source>
        <strain evidence="6">KCTC 33576</strain>
    </source>
</reference>
<organism evidence="5 6">
    <name type="scientific">Populibacterium corticicola</name>
    <dbReference type="NCBI Taxonomy" id="1812826"/>
    <lineage>
        <taxon>Bacteria</taxon>
        <taxon>Bacillati</taxon>
        <taxon>Actinomycetota</taxon>
        <taxon>Actinomycetes</taxon>
        <taxon>Micrococcales</taxon>
        <taxon>Jonesiaceae</taxon>
        <taxon>Populibacterium</taxon>
    </lineage>
</organism>
<feature type="compositionally biased region" description="Basic and acidic residues" evidence="3">
    <location>
        <begin position="7"/>
        <end position="22"/>
    </location>
</feature>
<dbReference type="PANTHER" id="PTHR30055">
    <property type="entry name" value="HTH-TYPE TRANSCRIPTIONAL REGULATOR RUTR"/>
    <property type="match status" value="1"/>
</dbReference>
<dbReference type="InterPro" id="IPR050109">
    <property type="entry name" value="HTH-type_TetR-like_transc_reg"/>
</dbReference>
<evidence type="ECO:0000256" key="3">
    <source>
        <dbReference type="SAM" id="MobiDB-lite"/>
    </source>
</evidence>
<dbReference type="InterPro" id="IPR009057">
    <property type="entry name" value="Homeodomain-like_sf"/>
</dbReference>
<proteinExistence type="predicted"/>
<dbReference type="SUPFAM" id="SSF48498">
    <property type="entry name" value="Tetracyclin repressor-like, C-terminal domain"/>
    <property type="match status" value="1"/>
</dbReference>
<comment type="caution">
    <text evidence="5">The sequence shown here is derived from an EMBL/GenBank/DDBJ whole genome shotgun (WGS) entry which is preliminary data.</text>
</comment>
<keyword evidence="1 2" id="KW-0238">DNA-binding</keyword>
<dbReference type="Pfam" id="PF00440">
    <property type="entry name" value="TetR_N"/>
    <property type="match status" value="1"/>
</dbReference>
<dbReference type="Proteomes" id="UP001597391">
    <property type="component" value="Unassembled WGS sequence"/>
</dbReference>
<evidence type="ECO:0000313" key="6">
    <source>
        <dbReference type="Proteomes" id="UP001597391"/>
    </source>
</evidence>
<dbReference type="PANTHER" id="PTHR30055:SF160">
    <property type="entry name" value="TRANSCRIPTIONAL REGULATORY PROTEIN (PROBABLY ASNC-FAMILY)-RELATED"/>
    <property type="match status" value="1"/>
</dbReference>
<feature type="region of interest" description="Disordered" evidence="3">
    <location>
        <begin position="1"/>
        <end position="22"/>
    </location>
</feature>
<dbReference type="RefSeq" id="WP_377467765.1">
    <property type="nucleotide sequence ID" value="NZ_JBHUOP010000007.1"/>
</dbReference>
<feature type="domain" description="HTH tetR-type" evidence="4">
    <location>
        <begin position="22"/>
        <end position="81"/>
    </location>
</feature>
<dbReference type="InterPro" id="IPR036271">
    <property type="entry name" value="Tet_transcr_reg_TetR-rel_C_sf"/>
</dbReference>
<dbReference type="PROSITE" id="PS50977">
    <property type="entry name" value="HTH_TETR_2"/>
    <property type="match status" value="1"/>
</dbReference>
<feature type="DNA-binding region" description="H-T-H motif" evidence="2">
    <location>
        <begin position="44"/>
        <end position="63"/>
    </location>
</feature>
<dbReference type="Gene3D" id="1.10.357.10">
    <property type="entry name" value="Tetracycline Repressor, domain 2"/>
    <property type="match status" value="1"/>
</dbReference>
<dbReference type="EMBL" id="JBHUOP010000007">
    <property type="protein sequence ID" value="MFD2841598.1"/>
    <property type="molecule type" value="Genomic_DNA"/>
</dbReference>
<protein>
    <submittedName>
        <fullName evidence="5">TetR family transcriptional regulator</fullName>
    </submittedName>
</protein>
<accession>A0ABW5XIN9</accession>
<evidence type="ECO:0000256" key="1">
    <source>
        <dbReference type="ARBA" id="ARBA00023125"/>
    </source>
</evidence>
<sequence length="206" mass="22663">MSSVTEKINDDGRSTRWDEHRSARRQELAVAARKAVHLYGTDLSMDDIATYAGTSKSIVYRYFVDKSGLQRAVSEAVMQDIRETLREAVTTAPTPLQSVRAMVATYLEMIEHSPNVYHFVTRGASALPFLDEMIEVAAIPYAREHDTSPAAASAWAAGAVGFVQGTGEWWLANGDAPENPSRTEMTESITAWLWNGPAVATQRSEP</sequence>
<keyword evidence="6" id="KW-1185">Reference proteome</keyword>
<evidence type="ECO:0000313" key="5">
    <source>
        <dbReference type="EMBL" id="MFD2841598.1"/>
    </source>
</evidence>
<dbReference type="InterPro" id="IPR001647">
    <property type="entry name" value="HTH_TetR"/>
</dbReference>
<evidence type="ECO:0000256" key="2">
    <source>
        <dbReference type="PROSITE-ProRule" id="PRU00335"/>
    </source>
</evidence>